<accession>A0A1I0C6M7</accession>
<dbReference type="RefSeq" id="WP_090868691.1">
    <property type="nucleotide sequence ID" value="NZ_FOHE01000006.1"/>
</dbReference>
<dbReference type="AlphaFoldDB" id="A0A1I0C6M7"/>
<keyword evidence="1" id="KW-0472">Membrane</keyword>
<proteinExistence type="predicted"/>
<keyword evidence="1" id="KW-0812">Transmembrane</keyword>
<feature type="transmembrane region" description="Helical" evidence="1">
    <location>
        <begin position="28"/>
        <end position="48"/>
    </location>
</feature>
<name>A0A1I0C6M7_9BACI</name>
<reference evidence="2 3" key="1">
    <citation type="submission" date="2016-10" db="EMBL/GenBank/DDBJ databases">
        <authorList>
            <person name="de Groot N.N."/>
        </authorList>
    </citation>
    <scope>NUCLEOTIDE SEQUENCE [LARGE SCALE GENOMIC DNA]</scope>
    <source>
        <strain evidence="2 3">IBRC-M 10780</strain>
    </source>
</reference>
<dbReference type="EMBL" id="FOHE01000006">
    <property type="protein sequence ID" value="SET15205.1"/>
    <property type="molecule type" value="Genomic_DNA"/>
</dbReference>
<dbReference type="Proteomes" id="UP000198618">
    <property type="component" value="Unassembled WGS sequence"/>
</dbReference>
<keyword evidence="1" id="KW-1133">Transmembrane helix</keyword>
<keyword evidence="3" id="KW-1185">Reference proteome</keyword>
<gene>
    <name evidence="2" type="ORF">SAMN05216389_10665</name>
</gene>
<protein>
    <submittedName>
        <fullName evidence="2">Uncharacterized protein</fullName>
    </submittedName>
</protein>
<evidence type="ECO:0000313" key="3">
    <source>
        <dbReference type="Proteomes" id="UP000198618"/>
    </source>
</evidence>
<evidence type="ECO:0000313" key="2">
    <source>
        <dbReference type="EMBL" id="SET15205.1"/>
    </source>
</evidence>
<evidence type="ECO:0000256" key="1">
    <source>
        <dbReference type="SAM" id="Phobius"/>
    </source>
</evidence>
<sequence length="155" mass="18339">MDWYKKKHYLRANTESVYITRGINVKKFLFIASIILMILLGCSNQSSLEENNEKSKIHNDEMQSSVEWADVIMWEDVHYYFDEAKTEEVSVQDIDKTLGKITFRVMYSEEENNPNYKLKNNESTYLREGATIYSLIGEDSKIYIYAESRVYKIKE</sequence>
<dbReference type="OrthoDB" id="2567404at2"/>
<organism evidence="2 3">
    <name type="scientific">Oceanobacillus limi</name>
    <dbReference type="NCBI Taxonomy" id="930131"/>
    <lineage>
        <taxon>Bacteria</taxon>
        <taxon>Bacillati</taxon>
        <taxon>Bacillota</taxon>
        <taxon>Bacilli</taxon>
        <taxon>Bacillales</taxon>
        <taxon>Bacillaceae</taxon>
        <taxon>Oceanobacillus</taxon>
    </lineage>
</organism>